<name>A0A5D0D0W0_9BACL</name>
<dbReference type="Pfam" id="PF08433">
    <property type="entry name" value="KTI12"/>
    <property type="match status" value="1"/>
</dbReference>
<dbReference type="InterPro" id="IPR013641">
    <property type="entry name" value="KTI12/PSTK"/>
</dbReference>
<evidence type="ECO:0000256" key="2">
    <source>
        <dbReference type="ARBA" id="ARBA00022840"/>
    </source>
</evidence>
<dbReference type="OrthoDB" id="1705293at2"/>
<feature type="compositionally biased region" description="Polar residues" evidence="3">
    <location>
        <begin position="13"/>
        <end position="22"/>
    </location>
</feature>
<evidence type="ECO:0000313" key="5">
    <source>
        <dbReference type="Proteomes" id="UP000325218"/>
    </source>
</evidence>
<evidence type="ECO:0000256" key="3">
    <source>
        <dbReference type="SAM" id="MobiDB-lite"/>
    </source>
</evidence>
<keyword evidence="2" id="KW-0067">ATP-binding</keyword>
<feature type="region of interest" description="Disordered" evidence="3">
    <location>
        <begin position="13"/>
        <end position="32"/>
    </location>
</feature>
<proteinExistence type="predicted"/>
<evidence type="ECO:0000313" key="4">
    <source>
        <dbReference type="EMBL" id="TYA14767.1"/>
    </source>
</evidence>
<dbReference type="Gene3D" id="3.40.50.300">
    <property type="entry name" value="P-loop containing nucleotide triphosphate hydrolases"/>
    <property type="match status" value="1"/>
</dbReference>
<keyword evidence="1" id="KW-0547">Nucleotide-binding</keyword>
<sequence>MLPWSIEEIQRRQNSSLKNRIPTSPRPNRRAPAMSNKPLIVIWGNPSSGKTTATVKLAQALAAHRKNVLVIFSDALCPSIATIVPQEASKQQSLGELLSLPSLTQEDLLRYSLSLKDTPYVALLGYKKGDHLFSYANYSRERAIDLLTLARHTADVVLVDCASYVSAYLLSTVALEMADTVFQFHTCDLKSMLFYASYLPLLSDTRFKQGKTIPILSNVKPEQDGPSYSQVVGGVRFLLPHVPALEQQMMEGKLLEPLSGKQAAAYGQSIDKMTGLIIPEDVKKPRKKPKEPVINVASIAQRLKELWNWRGAKK</sequence>
<protein>
    <submittedName>
        <fullName evidence="4">ParA family protein</fullName>
    </submittedName>
</protein>
<gene>
    <name evidence="4" type="ORF">FRY98_03570</name>
</gene>
<keyword evidence="5" id="KW-1185">Reference proteome</keyword>
<dbReference type="AlphaFoldDB" id="A0A5D0D0W0"/>
<dbReference type="SUPFAM" id="SSF52540">
    <property type="entry name" value="P-loop containing nucleoside triphosphate hydrolases"/>
    <property type="match status" value="1"/>
</dbReference>
<dbReference type="InterPro" id="IPR027417">
    <property type="entry name" value="P-loop_NTPase"/>
</dbReference>
<reference evidence="4 5" key="1">
    <citation type="submission" date="2019-08" db="EMBL/GenBank/DDBJ databases">
        <title>Genome sequencing of Paenibacillus faecis DSM 23593(T).</title>
        <authorList>
            <person name="Kook J.-K."/>
            <person name="Park S.-N."/>
            <person name="Lim Y.K."/>
        </authorList>
    </citation>
    <scope>NUCLEOTIDE SEQUENCE [LARGE SCALE GENOMIC DNA]</scope>
    <source>
        <strain evidence="4 5">DSM 23593</strain>
    </source>
</reference>
<dbReference type="EMBL" id="VSDO01000001">
    <property type="protein sequence ID" value="TYA14767.1"/>
    <property type="molecule type" value="Genomic_DNA"/>
</dbReference>
<accession>A0A5D0D0W0</accession>
<dbReference type="Proteomes" id="UP000325218">
    <property type="component" value="Unassembled WGS sequence"/>
</dbReference>
<comment type="caution">
    <text evidence="4">The sequence shown here is derived from an EMBL/GenBank/DDBJ whole genome shotgun (WGS) entry which is preliminary data.</text>
</comment>
<dbReference type="GO" id="GO:0005524">
    <property type="term" value="F:ATP binding"/>
    <property type="evidence" value="ECO:0007669"/>
    <property type="project" value="UniProtKB-KW"/>
</dbReference>
<organism evidence="4 5">
    <name type="scientific">Paenibacillus faecis</name>
    <dbReference type="NCBI Taxonomy" id="862114"/>
    <lineage>
        <taxon>Bacteria</taxon>
        <taxon>Bacillati</taxon>
        <taxon>Bacillota</taxon>
        <taxon>Bacilli</taxon>
        <taxon>Bacillales</taxon>
        <taxon>Paenibacillaceae</taxon>
        <taxon>Paenibacillus</taxon>
    </lineage>
</organism>
<evidence type="ECO:0000256" key="1">
    <source>
        <dbReference type="ARBA" id="ARBA00022741"/>
    </source>
</evidence>